<keyword evidence="11" id="KW-1185">Reference proteome</keyword>
<organism evidence="10 11">
    <name type="scientific">Actinidia chinensis var. chinensis</name>
    <name type="common">Chinese soft-hair kiwi</name>
    <dbReference type="NCBI Taxonomy" id="1590841"/>
    <lineage>
        <taxon>Eukaryota</taxon>
        <taxon>Viridiplantae</taxon>
        <taxon>Streptophyta</taxon>
        <taxon>Embryophyta</taxon>
        <taxon>Tracheophyta</taxon>
        <taxon>Spermatophyta</taxon>
        <taxon>Magnoliopsida</taxon>
        <taxon>eudicotyledons</taxon>
        <taxon>Gunneridae</taxon>
        <taxon>Pentapetalae</taxon>
        <taxon>asterids</taxon>
        <taxon>Ericales</taxon>
        <taxon>Actinidiaceae</taxon>
        <taxon>Actinidia</taxon>
    </lineage>
</organism>
<dbReference type="FunFam" id="3.90.1750.10:FF:000026">
    <property type="entry name" value="E3 ubiquitin-protein ligase HACE1"/>
    <property type="match status" value="1"/>
</dbReference>
<dbReference type="STRING" id="1590841.A0A2R6Q0N3"/>
<dbReference type="InterPro" id="IPR050409">
    <property type="entry name" value="E3_ubiq-protein_ligase"/>
</dbReference>
<dbReference type="PROSITE" id="PS50237">
    <property type="entry name" value="HECT"/>
    <property type="match status" value="1"/>
</dbReference>
<dbReference type="PANTHER" id="PTHR11254:SF398">
    <property type="entry name" value="HECT-TYPE E3 UBIQUITIN TRANSFERASE"/>
    <property type="match status" value="1"/>
</dbReference>
<dbReference type="InterPro" id="IPR000569">
    <property type="entry name" value="HECT_dom"/>
</dbReference>
<protein>
    <recommendedName>
        <fullName evidence="3">HECT-type E3 ubiquitin transferase</fullName>
        <ecNumber evidence="3">2.3.2.26</ecNumber>
    </recommendedName>
</protein>
<comment type="catalytic activity">
    <reaction evidence="1">
        <text>S-ubiquitinyl-[E2 ubiquitin-conjugating enzyme]-L-cysteine + [acceptor protein]-L-lysine = [E2 ubiquitin-conjugating enzyme]-L-cysteine + N(6)-ubiquitinyl-[acceptor protein]-L-lysine.</text>
        <dbReference type="EC" id="2.3.2.26"/>
    </reaction>
</comment>
<dbReference type="GO" id="GO:0061630">
    <property type="term" value="F:ubiquitin protein ligase activity"/>
    <property type="evidence" value="ECO:0007669"/>
    <property type="project" value="UniProtKB-EC"/>
</dbReference>
<comment type="pathway">
    <text evidence="2">Protein modification; protein ubiquitination.</text>
</comment>
<dbReference type="SUPFAM" id="SSF56204">
    <property type="entry name" value="Hect, E3 ligase catalytic domain"/>
    <property type="match status" value="1"/>
</dbReference>
<dbReference type="FunFam" id="3.30.2410.10:FF:000010">
    <property type="entry name" value="E3 ubiquitin-protein ligase UPL1"/>
    <property type="match status" value="1"/>
</dbReference>
<evidence type="ECO:0000256" key="7">
    <source>
        <dbReference type="PROSITE-ProRule" id="PRU00104"/>
    </source>
</evidence>
<evidence type="ECO:0000256" key="1">
    <source>
        <dbReference type="ARBA" id="ARBA00000885"/>
    </source>
</evidence>
<dbReference type="InterPro" id="IPR035983">
    <property type="entry name" value="Hect_E3_ubiquitin_ligase"/>
</dbReference>
<dbReference type="Gene3D" id="3.30.2160.10">
    <property type="entry name" value="Hect, E3 ligase catalytic domain"/>
    <property type="match status" value="1"/>
</dbReference>
<dbReference type="OrthoDB" id="8068875at2759"/>
<dbReference type="GO" id="GO:0000209">
    <property type="term" value="P:protein polyubiquitination"/>
    <property type="evidence" value="ECO:0007669"/>
    <property type="project" value="TreeGrafter"/>
</dbReference>
<dbReference type="CDD" id="cd00078">
    <property type="entry name" value="HECTc"/>
    <property type="match status" value="1"/>
</dbReference>
<accession>A0A2R6Q0N3</accession>
<keyword evidence="5 7" id="KW-0833">Ubl conjugation pathway</keyword>
<evidence type="ECO:0000256" key="3">
    <source>
        <dbReference type="ARBA" id="ARBA00012485"/>
    </source>
</evidence>
<dbReference type="Gene3D" id="3.30.2410.10">
    <property type="entry name" value="Hect, E3 ligase catalytic domain"/>
    <property type="match status" value="1"/>
</dbReference>
<dbReference type="FunFam" id="3.30.2160.10:FF:000001">
    <property type="entry name" value="E3 ubiquitin-protein ligase NEDD4-like"/>
    <property type="match status" value="1"/>
</dbReference>
<dbReference type="OMA" id="MINFWEN"/>
<dbReference type="Proteomes" id="UP000241394">
    <property type="component" value="Chromosome LG21"/>
</dbReference>
<dbReference type="SMART" id="SM00119">
    <property type="entry name" value="HECTc"/>
    <property type="match status" value="1"/>
</dbReference>
<sequence length="633" mass="71026">MAAEVLRKLVAIAPTHCHLLITELANSVQNLTKSAMDELHIFGEAEKALHAATPPDGASILRVLQALSSLVASIDDKDKDSRILSENEHAAALSLVYDISAALGPLWLELSACISKIESYSDSPSSSSSKSPISRYKTSGVMPPLPAGTQNILPYIESFFVMCEKLQPGQYGVTQDPGLAAASDVEDATTSASQQKSSGGALRADEKHLAFVKFSDKHRKLLNAFIRQNPGLLEKSFSLMLKVPRFIDFDNKRAHFRSKIKHQHDHHHSPLRISVRRAYILEDSYNQLRMKSTQDLKGRLTVNFQGEEGIDAGGLTREWYLLLSRVIFDKGALLFTTVGNESTFQPNPNSVYQTEHLSYFKFVGRVVGKALLDGQLLDVHFTRSFYKHILGVKVTYNDIEAIDPDYFKNLKWMLENDISDVLDLTFSIDADEEKLILYERTQVTDYELIPGGRNIRVTEENKYKYVDLIAEHRLTTAIRPQINAFLEGFNELIHRDLISIFHDKELELLISGLPDIDLDDMRANAEYSGYSSASPVIQWFWEVVQSFSEEDKARLLQFVTGTSKVPLEGFSALQGISGSQKFQIHKAYGSPHHLPSAHTCFNQLDLPEYPSKQHLEERLLLAIHEANEGFGFG</sequence>
<comment type="similarity">
    <text evidence="6">Belongs to the UPL family. TOM1/PTR1 subfamily.</text>
</comment>
<dbReference type="Gene3D" id="3.90.1750.10">
    <property type="entry name" value="Hect, E3 ligase catalytic domains"/>
    <property type="match status" value="1"/>
</dbReference>
<name>A0A2R6Q0N3_ACTCC</name>
<dbReference type="Gramene" id="PSR99975">
    <property type="protein sequence ID" value="PSR99975"/>
    <property type="gene ID" value="CEY00_Acc23875"/>
</dbReference>
<evidence type="ECO:0000256" key="2">
    <source>
        <dbReference type="ARBA" id="ARBA00004906"/>
    </source>
</evidence>
<evidence type="ECO:0000313" key="11">
    <source>
        <dbReference type="Proteomes" id="UP000241394"/>
    </source>
</evidence>
<dbReference type="GO" id="GO:0006511">
    <property type="term" value="P:ubiquitin-dependent protein catabolic process"/>
    <property type="evidence" value="ECO:0007669"/>
    <property type="project" value="TreeGrafter"/>
</dbReference>
<dbReference type="AlphaFoldDB" id="A0A2R6Q0N3"/>
<reference evidence="11" key="2">
    <citation type="journal article" date="2018" name="BMC Genomics">
        <title>A manually annotated Actinidia chinensis var. chinensis (kiwifruit) genome highlights the challenges associated with draft genomes and gene prediction in plants.</title>
        <authorList>
            <person name="Pilkington S.M."/>
            <person name="Crowhurst R."/>
            <person name="Hilario E."/>
            <person name="Nardozza S."/>
            <person name="Fraser L."/>
            <person name="Peng Y."/>
            <person name="Gunaseelan K."/>
            <person name="Simpson R."/>
            <person name="Tahir J."/>
            <person name="Deroles S.C."/>
            <person name="Templeton K."/>
            <person name="Luo Z."/>
            <person name="Davy M."/>
            <person name="Cheng C."/>
            <person name="McNeilage M."/>
            <person name="Scaglione D."/>
            <person name="Liu Y."/>
            <person name="Zhang Q."/>
            <person name="Datson P."/>
            <person name="De Silva N."/>
            <person name="Gardiner S.E."/>
            <person name="Bassett H."/>
            <person name="Chagne D."/>
            <person name="McCallum J."/>
            <person name="Dzierzon H."/>
            <person name="Deng C."/>
            <person name="Wang Y.Y."/>
            <person name="Barron L."/>
            <person name="Manako K."/>
            <person name="Bowen J."/>
            <person name="Foster T.M."/>
            <person name="Erridge Z.A."/>
            <person name="Tiffin H."/>
            <person name="Waite C.N."/>
            <person name="Davies K.M."/>
            <person name="Grierson E.P."/>
            <person name="Laing W.A."/>
            <person name="Kirk R."/>
            <person name="Chen X."/>
            <person name="Wood M."/>
            <person name="Montefiori M."/>
            <person name="Brummell D.A."/>
            <person name="Schwinn K.E."/>
            <person name="Catanach A."/>
            <person name="Fullerton C."/>
            <person name="Li D."/>
            <person name="Meiyalaghan S."/>
            <person name="Nieuwenhuizen N."/>
            <person name="Read N."/>
            <person name="Prakash R."/>
            <person name="Hunter D."/>
            <person name="Zhang H."/>
            <person name="McKenzie M."/>
            <person name="Knabel M."/>
            <person name="Harris A."/>
            <person name="Allan A.C."/>
            <person name="Gleave A."/>
            <person name="Chen A."/>
            <person name="Janssen B.J."/>
            <person name="Plunkett B."/>
            <person name="Ampomah-Dwamena C."/>
            <person name="Voogd C."/>
            <person name="Leif D."/>
            <person name="Lafferty D."/>
            <person name="Souleyre E.J.F."/>
            <person name="Varkonyi-Gasic E."/>
            <person name="Gambi F."/>
            <person name="Hanley J."/>
            <person name="Yao J.L."/>
            <person name="Cheung J."/>
            <person name="David K.M."/>
            <person name="Warren B."/>
            <person name="Marsh K."/>
            <person name="Snowden K.C."/>
            <person name="Lin-Wang K."/>
            <person name="Brian L."/>
            <person name="Martinez-Sanchez M."/>
            <person name="Wang M."/>
            <person name="Ileperuma N."/>
            <person name="Macnee N."/>
            <person name="Campin R."/>
            <person name="McAtee P."/>
            <person name="Drummond R.S.M."/>
            <person name="Espley R.V."/>
            <person name="Ireland H.S."/>
            <person name="Wu R."/>
            <person name="Atkinson R.G."/>
            <person name="Karunairetnam S."/>
            <person name="Bulley S."/>
            <person name="Chunkath S."/>
            <person name="Hanley Z."/>
            <person name="Storey R."/>
            <person name="Thrimawithana A.H."/>
            <person name="Thomson S."/>
            <person name="David C."/>
            <person name="Testolin R."/>
            <person name="Huang H."/>
            <person name="Hellens R.P."/>
            <person name="Schaffer R.J."/>
        </authorList>
    </citation>
    <scope>NUCLEOTIDE SEQUENCE [LARGE SCALE GENOMIC DNA]</scope>
    <source>
        <strain evidence="11">cv. Red5</strain>
    </source>
</reference>
<dbReference type="Pfam" id="PF00632">
    <property type="entry name" value="HECT"/>
    <property type="match status" value="1"/>
</dbReference>
<evidence type="ECO:0000256" key="5">
    <source>
        <dbReference type="ARBA" id="ARBA00022786"/>
    </source>
</evidence>
<dbReference type="InParanoid" id="A0A2R6Q0N3"/>
<dbReference type="GO" id="GO:0005737">
    <property type="term" value="C:cytoplasm"/>
    <property type="evidence" value="ECO:0007669"/>
    <property type="project" value="TreeGrafter"/>
</dbReference>
<reference evidence="10 11" key="1">
    <citation type="submission" date="2017-07" db="EMBL/GenBank/DDBJ databases">
        <title>An improved, manually edited Actinidia chinensis var. chinensis (kiwifruit) genome highlights the challenges associated with draft genomes and gene prediction in plants.</title>
        <authorList>
            <person name="Pilkington S."/>
            <person name="Crowhurst R."/>
            <person name="Hilario E."/>
            <person name="Nardozza S."/>
            <person name="Fraser L."/>
            <person name="Peng Y."/>
            <person name="Gunaseelan K."/>
            <person name="Simpson R."/>
            <person name="Tahir J."/>
            <person name="Deroles S."/>
            <person name="Templeton K."/>
            <person name="Luo Z."/>
            <person name="Davy M."/>
            <person name="Cheng C."/>
            <person name="Mcneilage M."/>
            <person name="Scaglione D."/>
            <person name="Liu Y."/>
            <person name="Zhang Q."/>
            <person name="Datson P."/>
            <person name="De Silva N."/>
            <person name="Gardiner S."/>
            <person name="Bassett H."/>
            <person name="Chagne D."/>
            <person name="Mccallum J."/>
            <person name="Dzierzon H."/>
            <person name="Deng C."/>
            <person name="Wang Y.-Y."/>
            <person name="Barron N."/>
            <person name="Manako K."/>
            <person name="Bowen J."/>
            <person name="Foster T."/>
            <person name="Erridge Z."/>
            <person name="Tiffin H."/>
            <person name="Waite C."/>
            <person name="Davies K."/>
            <person name="Grierson E."/>
            <person name="Laing W."/>
            <person name="Kirk R."/>
            <person name="Chen X."/>
            <person name="Wood M."/>
            <person name="Montefiori M."/>
            <person name="Brummell D."/>
            <person name="Schwinn K."/>
            <person name="Catanach A."/>
            <person name="Fullerton C."/>
            <person name="Li D."/>
            <person name="Meiyalaghan S."/>
            <person name="Nieuwenhuizen N."/>
            <person name="Read N."/>
            <person name="Prakash R."/>
            <person name="Hunter D."/>
            <person name="Zhang H."/>
            <person name="Mckenzie M."/>
            <person name="Knabel M."/>
            <person name="Harris A."/>
            <person name="Allan A."/>
            <person name="Chen A."/>
            <person name="Janssen B."/>
            <person name="Plunkett B."/>
            <person name="Dwamena C."/>
            <person name="Voogd C."/>
            <person name="Leif D."/>
            <person name="Lafferty D."/>
            <person name="Souleyre E."/>
            <person name="Varkonyi-Gasic E."/>
            <person name="Gambi F."/>
            <person name="Hanley J."/>
            <person name="Yao J.-L."/>
            <person name="Cheung J."/>
            <person name="David K."/>
            <person name="Warren B."/>
            <person name="Marsh K."/>
            <person name="Snowden K."/>
            <person name="Lin-Wang K."/>
            <person name="Brian L."/>
            <person name="Martinez-Sanchez M."/>
            <person name="Wang M."/>
            <person name="Ileperuma N."/>
            <person name="Macnee N."/>
            <person name="Campin R."/>
            <person name="Mcatee P."/>
            <person name="Drummond R."/>
            <person name="Espley R."/>
            <person name="Ireland H."/>
            <person name="Wu R."/>
            <person name="Atkinson R."/>
            <person name="Karunairetnam S."/>
            <person name="Bulley S."/>
            <person name="Chunkath S."/>
            <person name="Hanley Z."/>
            <person name="Storey R."/>
            <person name="Thrimawithana A."/>
            <person name="Thomson S."/>
            <person name="David C."/>
            <person name="Testolin R."/>
        </authorList>
    </citation>
    <scope>NUCLEOTIDE SEQUENCE [LARGE SCALE GENOMIC DNA]</scope>
    <source>
        <strain evidence="11">cv. Red5</strain>
        <tissue evidence="10">Young leaf</tissue>
    </source>
</reference>
<dbReference type="EMBL" id="NKQK01000021">
    <property type="protein sequence ID" value="PSR99975.1"/>
    <property type="molecule type" value="Genomic_DNA"/>
</dbReference>
<dbReference type="FunFam" id="3.90.1750.10:FF:000003">
    <property type="entry name" value="E3 ubiquitin-protein ligase UPL1"/>
    <property type="match status" value="1"/>
</dbReference>
<keyword evidence="4" id="KW-0808">Transferase</keyword>
<dbReference type="PANTHER" id="PTHR11254">
    <property type="entry name" value="HECT DOMAIN UBIQUITIN-PROTEIN LIGASE"/>
    <property type="match status" value="1"/>
</dbReference>
<feature type="domain" description="HECT" evidence="9">
    <location>
        <begin position="292"/>
        <end position="633"/>
    </location>
</feature>
<feature type="active site" description="Glycyl thioester intermediate" evidence="7">
    <location>
        <position position="600"/>
    </location>
</feature>
<feature type="compositionally biased region" description="Polar residues" evidence="8">
    <location>
        <begin position="188"/>
        <end position="198"/>
    </location>
</feature>
<evidence type="ECO:0000256" key="6">
    <source>
        <dbReference type="ARBA" id="ARBA00034494"/>
    </source>
</evidence>
<proteinExistence type="inferred from homology"/>
<evidence type="ECO:0000259" key="9">
    <source>
        <dbReference type="PROSITE" id="PS50237"/>
    </source>
</evidence>
<feature type="region of interest" description="Disordered" evidence="8">
    <location>
        <begin position="182"/>
        <end position="201"/>
    </location>
</feature>
<evidence type="ECO:0000313" key="10">
    <source>
        <dbReference type="EMBL" id="PSR99975.1"/>
    </source>
</evidence>
<dbReference type="EC" id="2.3.2.26" evidence="3"/>
<evidence type="ECO:0000256" key="4">
    <source>
        <dbReference type="ARBA" id="ARBA00022679"/>
    </source>
</evidence>
<comment type="caution">
    <text evidence="10">The sequence shown here is derived from an EMBL/GenBank/DDBJ whole genome shotgun (WGS) entry which is preliminary data.</text>
</comment>
<evidence type="ECO:0000256" key="8">
    <source>
        <dbReference type="SAM" id="MobiDB-lite"/>
    </source>
</evidence>
<gene>
    <name evidence="10" type="ORF">CEY00_Acc23875</name>
</gene>